<proteinExistence type="predicted"/>
<dbReference type="InterPro" id="IPR011089">
    <property type="entry name" value="GmrSD_C"/>
</dbReference>
<sequence length="217" mass="23643">MVKNFRHGVMAAALAFAVLAPAGPARADEVTLLDGIASLPVAEEVRDGYQRTAYPHWRDDDKNGCTADKDVLIAEAIEPPTVGADCKLTGGVWWSYYDGQEVHGSGPGKIDIDHLVPLAEVHDSGGYGWTTEKRRRYANDLGSDVTLVAVSARSNRQKGDKDPAQWMPAPAVHCRYIGEWVATKKRWGLAVDPAEREALLRYAAECPNTTLAYAPAR</sequence>
<name>A0ABS1PCB0_9ACTN</name>
<keyword evidence="4" id="KW-1185">Reference proteome</keyword>
<dbReference type="GO" id="GO:0004519">
    <property type="term" value="F:endonuclease activity"/>
    <property type="evidence" value="ECO:0007669"/>
    <property type="project" value="UniProtKB-KW"/>
</dbReference>
<protein>
    <submittedName>
        <fullName evidence="3">HNH endonuclease</fullName>
    </submittedName>
</protein>
<feature type="signal peptide" evidence="1">
    <location>
        <begin position="1"/>
        <end position="27"/>
    </location>
</feature>
<dbReference type="PANTHER" id="PTHR24094:SF15">
    <property type="entry name" value="AMP-DEPENDENT SYNTHETASE_LIGASE DOMAIN-CONTAINING PROTEIN-RELATED"/>
    <property type="match status" value="1"/>
</dbReference>
<evidence type="ECO:0000256" key="1">
    <source>
        <dbReference type="SAM" id="SignalP"/>
    </source>
</evidence>
<gene>
    <name evidence="3" type="ORF">JK361_35965</name>
</gene>
<keyword evidence="3" id="KW-0378">Hydrolase</keyword>
<organism evidence="3 4">
    <name type="scientific">Streptomyces musisoli</name>
    <dbReference type="NCBI Taxonomy" id="2802280"/>
    <lineage>
        <taxon>Bacteria</taxon>
        <taxon>Bacillati</taxon>
        <taxon>Actinomycetota</taxon>
        <taxon>Actinomycetes</taxon>
        <taxon>Kitasatosporales</taxon>
        <taxon>Streptomycetaceae</taxon>
        <taxon>Streptomyces</taxon>
    </lineage>
</organism>
<reference evidence="3 4" key="1">
    <citation type="submission" date="2021-01" db="EMBL/GenBank/DDBJ databases">
        <title>WGS of actinomycetes isolated from Thailand.</title>
        <authorList>
            <person name="Thawai C."/>
        </authorList>
    </citation>
    <scope>NUCLEOTIDE SEQUENCE [LARGE SCALE GENOMIC DNA]</scope>
    <source>
        <strain evidence="3 4">CH5-8</strain>
    </source>
</reference>
<evidence type="ECO:0000313" key="3">
    <source>
        <dbReference type="EMBL" id="MBL1109904.1"/>
    </source>
</evidence>
<accession>A0ABS1PCB0</accession>
<evidence type="ECO:0000313" key="4">
    <source>
        <dbReference type="Proteomes" id="UP000621386"/>
    </source>
</evidence>
<keyword evidence="1" id="KW-0732">Signal</keyword>
<comment type="caution">
    <text evidence="3">The sequence shown here is derived from an EMBL/GenBank/DDBJ whole genome shotgun (WGS) entry which is preliminary data.</text>
</comment>
<feature type="domain" description="GmrSD restriction endonucleases C-terminal" evidence="2">
    <location>
        <begin position="104"/>
        <end position="201"/>
    </location>
</feature>
<dbReference type="EMBL" id="JAERRH010000025">
    <property type="protein sequence ID" value="MBL1109904.1"/>
    <property type="molecule type" value="Genomic_DNA"/>
</dbReference>
<keyword evidence="3" id="KW-0540">Nuclease</keyword>
<dbReference type="Pfam" id="PF07510">
    <property type="entry name" value="GmrSD_C"/>
    <property type="match status" value="1"/>
</dbReference>
<dbReference type="PANTHER" id="PTHR24094">
    <property type="entry name" value="SECRETED PROTEIN"/>
    <property type="match status" value="1"/>
</dbReference>
<evidence type="ECO:0000259" key="2">
    <source>
        <dbReference type="Pfam" id="PF07510"/>
    </source>
</evidence>
<feature type="chain" id="PRO_5045717761" evidence="1">
    <location>
        <begin position="28"/>
        <end position="217"/>
    </location>
</feature>
<dbReference type="Proteomes" id="UP000621386">
    <property type="component" value="Unassembled WGS sequence"/>
</dbReference>
<keyword evidence="3" id="KW-0255">Endonuclease</keyword>
<dbReference type="RefSeq" id="WP_201826463.1">
    <property type="nucleotide sequence ID" value="NZ_JAERRH010000025.1"/>
</dbReference>